<dbReference type="Proteomes" id="UP000828390">
    <property type="component" value="Unassembled WGS sequence"/>
</dbReference>
<dbReference type="PANTHER" id="PTHR10656:SF42">
    <property type="entry name" value="CYCLIC GMP-AMP SYNTHASE-LIKE PROTEIN-RELATED"/>
    <property type="match status" value="1"/>
</dbReference>
<gene>
    <name evidence="2" type="ORF">DPMN_176542</name>
</gene>
<keyword evidence="3" id="KW-1185">Reference proteome</keyword>
<name>A0A9D4II63_DREPO</name>
<reference evidence="2" key="1">
    <citation type="journal article" date="2019" name="bioRxiv">
        <title>The Genome of the Zebra Mussel, Dreissena polymorpha: A Resource for Invasive Species Research.</title>
        <authorList>
            <person name="McCartney M.A."/>
            <person name="Auch B."/>
            <person name="Kono T."/>
            <person name="Mallez S."/>
            <person name="Zhang Y."/>
            <person name="Obille A."/>
            <person name="Becker A."/>
            <person name="Abrahante J.E."/>
            <person name="Garbe J."/>
            <person name="Badalamenti J.P."/>
            <person name="Herman A."/>
            <person name="Mangelson H."/>
            <person name="Liachko I."/>
            <person name="Sullivan S."/>
            <person name="Sone E.D."/>
            <person name="Koren S."/>
            <person name="Silverstein K.A.T."/>
            <person name="Beckman K.B."/>
            <person name="Gohl D.M."/>
        </authorList>
    </citation>
    <scope>NUCLEOTIDE SEQUENCE</scope>
    <source>
        <strain evidence="2">Duluth1</strain>
        <tissue evidence="2">Whole animal</tissue>
    </source>
</reference>
<sequence length="486" mass="56168">MASNSASVLQSDILHSISRIQQARTNASASQHVGVQQNQWQRPITEFGDCPDWSIWITKSAYVGNIDFDRAEWAESRQAVDEVMKWILEDIRLQAKNYKGLRIDSYVRQGSSREGLKVYKADEFDSMLEFHIEGLENRIKQTPIYKNGKIIPAFCYITISDLSIDRLQRLCPELSYAGLFEYRDGHIFLSSKVIHEKVFESMVDKAINTLSNTIREAKPWRHMAESFTLTRKMNPPAINVTIEMKFHGRPSKVIDLDLVPAYLFDYDRTTTYEGVLLNCPIHAICKWVDGEDLNQNLIWSSKSTGYEMHIFDVARNDPRKRKLFILTAVRIIKTYFVKTKEIAKAAGHPPPQITTVLKSYHLRQIAFYAMYYLCHRHPTLRLDCASAALSYVIGFLEKALKAKRLPHFFYSSRLAQDMLPGYPEHYDRHLRFNLFRKISIEALERALQSLGENLIPNLGFSFGEIDDERKMVFSEFEGSLSTGDYF</sequence>
<dbReference type="PANTHER" id="PTHR10656">
    <property type="entry name" value="CELL FATE DETERMINING PROTEIN MAB21-RELATED"/>
    <property type="match status" value="1"/>
</dbReference>
<protein>
    <submittedName>
        <fullName evidence="2">Uncharacterized protein</fullName>
    </submittedName>
</protein>
<dbReference type="EMBL" id="JAIWYP010000009">
    <property type="protein sequence ID" value="KAH3775145.1"/>
    <property type="molecule type" value="Genomic_DNA"/>
</dbReference>
<organism evidence="2 3">
    <name type="scientific">Dreissena polymorpha</name>
    <name type="common">Zebra mussel</name>
    <name type="synonym">Mytilus polymorpha</name>
    <dbReference type="NCBI Taxonomy" id="45954"/>
    <lineage>
        <taxon>Eukaryota</taxon>
        <taxon>Metazoa</taxon>
        <taxon>Spiralia</taxon>
        <taxon>Lophotrochozoa</taxon>
        <taxon>Mollusca</taxon>
        <taxon>Bivalvia</taxon>
        <taxon>Autobranchia</taxon>
        <taxon>Heteroconchia</taxon>
        <taxon>Euheterodonta</taxon>
        <taxon>Imparidentia</taxon>
        <taxon>Neoheterodontei</taxon>
        <taxon>Myida</taxon>
        <taxon>Dreissenoidea</taxon>
        <taxon>Dreissenidae</taxon>
        <taxon>Dreissena</taxon>
    </lineage>
</organism>
<reference evidence="2" key="2">
    <citation type="submission" date="2020-11" db="EMBL/GenBank/DDBJ databases">
        <authorList>
            <person name="McCartney M.A."/>
            <person name="Auch B."/>
            <person name="Kono T."/>
            <person name="Mallez S."/>
            <person name="Becker A."/>
            <person name="Gohl D.M."/>
            <person name="Silverstein K.A.T."/>
            <person name="Koren S."/>
            <person name="Bechman K.B."/>
            <person name="Herman A."/>
            <person name="Abrahante J.E."/>
            <person name="Garbe J."/>
        </authorList>
    </citation>
    <scope>NUCLEOTIDE SEQUENCE</scope>
    <source>
        <strain evidence="2">Duluth1</strain>
        <tissue evidence="2">Whole animal</tissue>
    </source>
</reference>
<accession>A0A9D4II63</accession>
<dbReference type="OrthoDB" id="6054650at2759"/>
<dbReference type="SMART" id="SM01265">
    <property type="entry name" value="Mab-21"/>
    <property type="match status" value="1"/>
</dbReference>
<comment type="similarity">
    <text evidence="1">Belongs to the mab-21 family.</text>
</comment>
<proteinExistence type="inferred from homology"/>
<dbReference type="Gene3D" id="1.10.1410.40">
    <property type="match status" value="1"/>
</dbReference>
<dbReference type="AlphaFoldDB" id="A0A9D4II63"/>
<evidence type="ECO:0000313" key="2">
    <source>
        <dbReference type="EMBL" id="KAH3775145.1"/>
    </source>
</evidence>
<dbReference type="InterPro" id="IPR024810">
    <property type="entry name" value="MAB21L/cGLR"/>
</dbReference>
<dbReference type="Gene3D" id="3.30.460.90">
    <property type="match status" value="1"/>
</dbReference>
<evidence type="ECO:0000256" key="1">
    <source>
        <dbReference type="ARBA" id="ARBA00008307"/>
    </source>
</evidence>
<comment type="caution">
    <text evidence="2">The sequence shown here is derived from an EMBL/GenBank/DDBJ whole genome shotgun (WGS) entry which is preliminary data.</text>
</comment>
<evidence type="ECO:0000313" key="3">
    <source>
        <dbReference type="Proteomes" id="UP000828390"/>
    </source>
</evidence>